<dbReference type="InterPro" id="IPR001387">
    <property type="entry name" value="Cro/C1-type_HTH"/>
</dbReference>
<evidence type="ECO:0000259" key="1">
    <source>
        <dbReference type="PROSITE" id="PS50943"/>
    </source>
</evidence>
<keyword evidence="3" id="KW-1185">Reference proteome</keyword>
<sequence length="95" mass="10590">MKLNMMSIEERKKLGQKLRQLRLDAGETQTQTADAIGVTVGAVSLYEAGERVPADPVKSAISRHFNVPIDIFFCLIGIRNVYTEALNDKNLKIQT</sequence>
<dbReference type="RefSeq" id="WP_154457921.1">
    <property type="nucleotide sequence ID" value="NZ_VUMV01000004.1"/>
</dbReference>
<proteinExistence type="predicted"/>
<dbReference type="GO" id="GO:0003677">
    <property type="term" value="F:DNA binding"/>
    <property type="evidence" value="ECO:0007669"/>
    <property type="project" value="InterPro"/>
</dbReference>
<comment type="caution">
    <text evidence="2">The sequence shown here is derived from an EMBL/GenBank/DDBJ whole genome shotgun (WGS) entry which is preliminary data.</text>
</comment>
<evidence type="ECO:0000313" key="3">
    <source>
        <dbReference type="Proteomes" id="UP000466864"/>
    </source>
</evidence>
<dbReference type="Gene3D" id="1.10.260.40">
    <property type="entry name" value="lambda repressor-like DNA-binding domains"/>
    <property type="match status" value="1"/>
</dbReference>
<reference evidence="2 3" key="1">
    <citation type="submission" date="2019-08" db="EMBL/GenBank/DDBJ databases">
        <title>In-depth cultivation of the pig gut microbiome towards novel bacterial diversity and tailored functional studies.</title>
        <authorList>
            <person name="Wylensek D."/>
            <person name="Hitch T.C.A."/>
            <person name="Clavel T."/>
        </authorList>
    </citation>
    <scope>NUCLEOTIDE SEQUENCE [LARGE SCALE GENOMIC DNA]</scope>
    <source>
        <strain evidence="2 3">Oil+RF-744-WCA-WT-13</strain>
    </source>
</reference>
<dbReference type="Proteomes" id="UP000466864">
    <property type="component" value="Unassembled WGS sequence"/>
</dbReference>
<dbReference type="InterPro" id="IPR010982">
    <property type="entry name" value="Lambda_DNA-bd_dom_sf"/>
</dbReference>
<protein>
    <submittedName>
        <fullName evidence="2">Helix-turn-helix transcriptional regulator</fullName>
    </submittedName>
</protein>
<name>A0A7X2P854_9FIRM</name>
<organism evidence="2 3">
    <name type="scientific">Bilifractor porci</name>
    <dbReference type="NCBI Taxonomy" id="2606636"/>
    <lineage>
        <taxon>Bacteria</taxon>
        <taxon>Bacillati</taxon>
        <taxon>Bacillota</taxon>
        <taxon>Clostridia</taxon>
        <taxon>Lachnospirales</taxon>
        <taxon>Lachnospiraceae</taxon>
        <taxon>Bilifractor</taxon>
    </lineage>
</organism>
<dbReference type="SUPFAM" id="SSF47413">
    <property type="entry name" value="lambda repressor-like DNA-binding domains"/>
    <property type="match status" value="1"/>
</dbReference>
<dbReference type="AlphaFoldDB" id="A0A7X2P854"/>
<dbReference type="SMART" id="SM00530">
    <property type="entry name" value="HTH_XRE"/>
    <property type="match status" value="1"/>
</dbReference>
<accession>A0A7X2P854</accession>
<dbReference type="Pfam" id="PF01381">
    <property type="entry name" value="HTH_3"/>
    <property type="match status" value="1"/>
</dbReference>
<feature type="domain" description="HTH cro/C1-type" evidence="1">
    <location>
        <begin position="18"/>
        <end position="72"/>
    </location>
</feature>
<dbReference type="PROSITE" id="PS50943">
    <property type="entry name" value="HTH_CROC1"/>
    <property type="match status" value="1"/>
</dbReference>
<dbReference type="EMBL" id="VUMV01000004">
    <property type="protein sequence ID" value="MST82005.1"/>
    <property type="molecule type" value="Genomic_DNA"/>
</dbReference>
<gene>
    <name evidence="2" type="ORF">FYJ60_06720</name>
</gene>
<evidence type="ECO:0000313" key="2">
    <source>
        <dbReference type="EMBL" id="MST82005.1"/>
    </source>
</evidence>
<dbReference type="CDD" id="cd00093">
    <property type="entry name" value="HTH_XRE"/>
    <property type="match status" value="1"/>
</dbReference>